<dbReference type="PANTHER" id="PTHR30086:SF20">
    <property type="entry name" value="ARGININE EXPORTER PROTEIN ARGO-RELATED"/>
    <property type="match status" value="1"/>
</dbReference>
<keyword evidence="5 6" id="KW-0472">Membrane</keyword>
<evidence type="ECO:0000313" key="8">
    <source>
        <dbReference type="Proteomes" id="UP000515743"/>
    </source>
</evidence>
<dbReference type="InterPro" id="IPR001123">
    <property type="entry name" value="LeuE-type"/>
</dbReference>
<feature type="transmembrane region" description="Helical" evidence="6">
    <location>
        <begin position="65"/>
        <end position="83"/>
    </location>
</feature>
<feature type="transmembrane region" description="Helical" evidence="6">
    <location>
        <begin position="195"/>
        <end position="215"/>
    </location>
</feature>
<evidence type="ECO:0000256" key="6">
    <source>
        <dbReference type="SAM" id="Phobius"/>
    </source>
</evidence>
<dbReference type="Pfam" id="PF01810">
    <property type="entry name" value="LysE"/>
    <property type="match status" value="1"/>
</dbReference>
<feature type="transmembrane region" description="Helical" evidence="6">
    <location>
        <begin position="161"/>
        <end position="183"/>
    </location>
</feature>
<reference evidence="7 8" key="1">
    <citation type="submission" date="2020-07" db="EMBL/GenBank/DDBJ databases">
        <title>Complete genome and description of Corynebacterium incognita strain Marseille-Q3630 sp. nov.</title>
        <authorList>
            <person name="Boxberger M."/>
        </authorList>
    </citation>
    <scope>NUCLEOTIDE SEQUENCE [LARGE SCALE GENOMIC DNA]</scope>
    <source>
        <strain evidence="7 8">Marseille-Q3630</strain>
    </source>
</reference>
<dbReference type="PANTHER" id="PTHR30086">
    <property type="entry name" value="ARGININE EXPORTER PROTEIN ARGO"/>
    <property type="match status" value="1"/>
</dbReference>
<name>A0A7G7CPC0_9CORY</name>
<dbReference type="AlphaFoldDB" id="A0A7G7CPC0"/>
<dbReference type="RefSeq" id="WP_185175810.1">
    <property type="nucleotide sequence ID" value="NZ_CP059404.1"/>
</dbReference>
<accession>A0A7G7CPC0</accession>
<keyword evidence="3 6" id="KW-0812">Transmembrane</keyword>
<comment type="subcellular location">
    <subcellularLocation>
        <location evidence="1">Cell membrane</location>
        <topology evidence="1">Multi-pass membrane protein</topology>
    </subcellularLocation>
</comment>
<evidence type="ECO:0000313" key="7">
    <source>
        <dbReference type="EMBL" id="QNE89436.1"/>
    </source>
</evidence>
<keyword evidence="8" id="KW-1185">Reference proteome</keyword>
<keyword evidence="4 6" id="KW-1133">Transmembrane helix</keyword>
<feature type="transmembrane region" description="Helical" evidence="6">
    <location>
        <begin position="37"/>
        <end position="59"/>
    </location>
</feature>
<sequence length="217" mass="23775">MTFLAGFALGLSLIVAIGPQNALIIKQGIRKEGLLAVLLICIVSDVLLIFGGTAGVGALVEKLPWMFTALKWIGVIYMGYFAFSSFREAFQSQEEALTMEEVEPEEVAPTGGSTTLAVKQKNARTWVKPALAAIAFTWLNPGAYIDVVMMLGSIANTYPDRWVFATGALAASCFWFPFLGITASRFSHVLARPRVWRIINIIIGIVMLVLMVKLLRF</sequence>
<protein>
    <submittedName>
        <fullName evidence="7">LysE family transporter</fullName>
    </submittedName>
</protein>
<dbReference type="KEGG" id="cik:H0194_10460"/>
<feature type="transmembrane region" description="Helical" evidence="6">
    <location>
        <begin position="6"/>
        <end position="25"/>
    </location>
</feature>
<organism evidence="7 8">
    <name type="scientific">Corynebacterium incognita</name>
    <dbReference type="NCBI Taxonomy" id="2754725"/>
    <lineage>
        <taxon>Bacteria</taxon>
        <taxon>Bacillati</taxon>
        <taxon>Actinomycetota</taxon>
        <taxon>Actinomycetes</taxon>
        <taxon>Mycobacteriales</taxon>
        <taxon>Corynebacteriaceae</taxon>
        <taxon>Corynebacterium</taxon>
    </lineage>
</organism>
<dbReference type="Proteomes" id="UP000515743">
    <property type="component" value="Chromosome"/>
</dbReference>
<dbReference type="EMBL" id="CP059404">
    <property type="protein sequence ID" value="QNE89436.1"/>
    <property type="molecule type" value="Genomic_DNA"/>
</dbReference>
<evidence type="ECO:0000256" key="3">
    <source>
        <dbReference type="ARBA" id="ARBA00022692"/>
    </source>
</evidence>
<dbReference type="GO" id="GO:0005886">
    <property type="term" value="C:plasma membrane"/>
    <property type="evidence" value="ECO:0007669"/>
    <property type="project" value="UniProtKB-SubCell"/>
</dbReference>
<evidence type="ECO:0000256" key="5">
    <source>
        <dbReference type="ARBA" id="ARBA00023136"/>
    </source>
</evidence>
<keyword evidence="2" id="KW-1003">Cell membrane</keyword>
<evidence type="ECO:0000256" key="1">
    <source>
        <dbReference type="ARBA" id="ARBA00004651"/>
    </source>
</evidence>
<evidence type="ECO:0000256" key="2">
    <source>
        <dbReference type="ARBA" id="ARBA00022475"/>
    </source>
</evidence>
<evidence type="ECO:0000256" key="4">
    <source>
        <dbReference type="ARBA" id="ARBA00022989"/>
    </source>
</evidence>
<gene>
    <name evidence="7" type="ORF">H0194_10460</name>
</gene>
<feature type="transmembrane region" description="Helical" evidence="6">
    <location>
        <begin position="130"/>
        <end position="155"/>
    </location>
</feature>
<proteinExistence type="predicted"/>
<dbReference type="GO" id="GO:0015171">
    <property type="term" value="F:amino acid transmembrane transporter activity"/>
    <property type="evidence" value="ECO:0007669"/>
    <property type="project" value="TreeGrafter"/>
</dbReference>